<organism evidence="1 2">
    <name type="scientific">[Torrubiella] hemipterigena</name>
    <dbReference type="NCBI Taxonomy" id="1531966"/>
    <lineage>
        <taxon>Eukaryota</taxon>
        <taxon>Fungi</taxon>
        <taxon>Dikarya</taxon>
        <taxon>Ascomycota</taxon>
        <taxon>Pezizomycotina</taxon>
        <taxon>Sordariomycetes</taxon>
        <taxon>Hypocreomycetidae</taxon>
        <taxon>Hypocreales</taxon>
        <taxon>Clavicipitaceae</taxon>
        <taxon>Clavicipitaceae incertae sedis</taxon>
        <taxon>'Torrubiella' clade</taxon>
    </lineage>
</organism>
<dbReference type="OrthoDB" id="630895at2759"/>
<dbReference type="AlphaFoldDB" id="A0A0A1TP63"/>
<dbReference type="InterPro" id="IPR043519">
    <property type="entry name" value="NT_sf"/>
</dbReference>
<name>A0A0A1TP63_9HYPO</name>
<dbReference type="PANTHER" id="PTHR34822:SF1">
    <property type="entry name" value="GRPB FAMILY PROTEIN"/>
    <property type="match status" value="1"/>
</dbReference>
<dbReference type="HOGENOM" id="CLU_086407_1_0_1"/>
<accession>A0A0A1TP63</accession>
<dbReference type="Proteomes" id="UP000039046">
    <property type="component" value="Unassembled WGS sequence"/>
</dbReference>
<evidence type="ECO:0008006" key="3">
    <source>
        <dbReference type="Google" id="ProtNLM"/>
    </source>
</evidence>
<keyword evidence="2" id="KW-1185">Reference proteome</keyword>
<dbReference type="InterPro" id="IPR007344">
    <property type="entry name" value="GrpB/CoaE"/>
</dbReference>
<sequence length="207" mass="22864">MTTPSKSDIVTHADDSLAVAHTVNKRNKPLPLDIVEPSPTWPADYEGLRQRITTALSPNVIVLIQHIGSTSVPGLPAKAVIDLDLVVQDPTNEDSYAPALEAAGFQFLVREPSWFEHRVFGAEDPVANVHVWGSNTPEVIRHRVMRDWLIKNEEDRELYAEAKRAASKATKADGGHVGNYNDRKTKVLREILDRALADAGYIGQGQK</sequence>
<protein>
    <recommendedName>
        <fullName evidence="3">GrpB domain protein</fullName>
    </recommendedName>
</protein>
<dbReference type="SUPFAM" id="SSF81301">
    <property type="entry name" value="Nucleotidyltransferase"/>
    <property type="match status" value="1"/>
</dbReference>
<proteinExistence type="predicted"/>
<dbReference type="Gene3D" id="3.30.460.10">
    <property type="entry name" value="Beta Polymerase, domain 2"/>
    <property type="match status" value="1"/>
</dbReference>
<evidence type="ECO:0000313" key="2">
    <source>
        <dbReference type="Proteomes" id="UP000039046"/>
    </source>
</evidence>
<gene>
    <name evidence="1" type="ORF">VHEMI08153</name>
</gene>
<dbReference type="PANTHER" id="PTHR34822">
    <property type="entry name" value="GRPB DOMAIN PROTEIN (AFU_ORTHOLOGUE AFUA_1G01530)"/>
    <property type="match status" value="1"/>
</dbReference>
<reference evidence="1 2" key="1">
    <citation type="journal article" date="2015" name="Genome Announc.">
        <title>Draft Genome Sequence and Gene Annotation of the Entomopathogenic Fungus Verticillium hemipterigenum.</title>
        <authorList>
            <person name="Horn F."/>
            <person name="Habel A."/>
            <person name="Scharf D.H."/>
            <person name="Dworschak J."/>
            <person name="Brakhage A.A."/>
            <person name="Guthke R."/>
            <person name="Hertweck C."/>
            <person name="Linde J."/>
        </authorList>
    </citation>
    <scope>NUCLEOTIDE SEQUENCE [LARGE SCALE GENOMIC DNA]</scope>
</reference>
<dbReference type="EMBL" id="CDHN01000004">
    <property type="protein sequence ID" value="CEJ92502.1"/>
    <property type="molecule type" value="Genomic_DNA"/>
</dbReference>
<evidence type="ECO:0000313" key="1">
    <source>
        <dbReference type="EMBL" id="CEJ92502.1"/>
    </source>
</evidence>
<dbReference type="Pfam" id="PF04229">
    <property type="entry name" value="GrpB"/>
    <property type="match status" value="1"/>
</dbReference>